<dbReference type="PANTHER" id="PTHR32071">
    <property type="entry name" value="TRANSCRIPTIONAL REGULATORY PROTEIN"/>
    <property type="match status" value="1"/>
</dbReference>
<dbReference type="GO" id="GO:0043565">
    <property type="term" value="F:sequence-specific DNA binding"/>
    <property type="evidence" value="ECO:0007669"/>
    <property type="project" value="InterPro"/>
</dbReference>
<keyword evidence="4" id="KW-0804">Transcription</keyword>
<keyword evidence="1" id="KW-0547">Nucleotide-binding</keyword>
<accession>K1U4I3</accession>
<dbReference type="PRINTS" id="PR01590">
    <property type="entry name" value="HTHFIS"/>
</dbReference>
<evidence type="ECO:0000259" key="6">
    <source>
        <dbReference type="Pfam" id="PF25601"/>
    </source>
</evidence>
<name>K1U4I3_9ZZZZ</name>
<sequence>MPWYGNIRELQHAIEKAVILSDGGMISAEDIDGGNQQKREKPLEEVQTLDEMESRMIEKTIRECEGNLSVVAARLGISRQTLYNKIKRYGL</sequence>
<gene>
    <name evidence="7" type="ORF">OBE_02482</name>
</gene>
<dbReference type="InterPro" id="IPR009057">
    <property type="entry name" value="Homeodomain-like_sf"/>
</dbReference>
<evidence type="ECO:0000256" key="1">
    <source>
        <dbReference type="ARBA" id="ARBA00022741"/>
    </source>
</evidence>
<dbReference type="Gene3D" id="1.10.8.60">
    <property type="match status" value="1"/>
</dbReference>
<comment type="caution">
    <text evidence="7">The sequence shown here is derived from an EMBL/GenBank/DDBJ whole genome shotgun (WGS) entry which is preliminary data.</text>
</comment>
<evidence type="ECO:0000256" key="4">
    <source>
        <dbReference type="ARBA" id="ARBA00023163"/>
    </source>
</evidence>
<dbReference type="Gene3D" id="1.10.10.60">
    <property type="entry name" value="Homeodomain-like"/>
    <property type="match status" value="1"/>
</dbReference>
<organism evidence="7">
    <name type="scientific">human gut metagenome</name>
    <dbReference type="NCBI Taxonomy" id="408170"/>
    <lineage>
        <taxon>unclassified sequences</taxon>
        <taxon>metagenomes</taxon>
        <taxon>organismal metagenomes</taxon>
    </lineage>
</organism>
<proteinExistence type="predicted"/>
<evidence type="ECO:0000259" key="5">
    <source>
        <dbReference type="Pfam" id="PF02954"/>
    </source>
</evidence>
<dbReference type="Pfam" id="PF02954">
    <property type="entry name" value="HTH_8"/>
    <property type="match status" value="1"/>
</dbReference>
<dbReference type="Pfam" id="PF25601">
    <property type="entry name" value="AAA_lid_14"/>
    <property type="match status" value="1"/>
</dbReference>
<reference evidence="7" key="1">
    <citation type="journal article" date="2013" name="Environ. Microbiol.">
        <title>Microbiota from the distal guts of lean and obese adolescents exhibit partial functional redundancy besides clear differences in community structure.</title>
        <authorList>
            <person name="Ferrer M."/>
            <person name="Ruiz A."/>
            <person name="Lanza F."/>
            <person name="Haange S.B."/>
            <person name="Oberbach A."/>
            <person name="Till H."/>
            <person name="Bargiela R."/>
            <person name="Campoy C."/>
            <person name="Segura M.T."/>
            <person name="Richter M."/>
            <person name="von Bergen M."/>
            <person name="Seifert J."/>
            <person name="Suarez A."/>
        </authorList>
    </citation>
    <scope>NUCLEOTIDE SEQUENCE</scope>
</reference>
<keyword evidence="3" id="KW-0805">Transcription regulation</keyword>
<feature type="domain" description="NorR-like AAA+ ATPase lid" evidence="6">
    <location>
        <begin position="2"/>
        <end position="41"/>
    </location>
</feature>
<protein>
    <submittedName>
        <fullName evidence="7">Two-component system response regulator</fullName>
    </submittedName>
</protein>
<dbReference type="EMBL" id="AJWZ01001618">
    <property type="protein sequence ID" value="EKC73255.1"/>
    <property type="molecule type" value="Genomic_DNA"/>
</dbReference>
<dbReference type="AlphaFoldDB" id="K1U4I3"/>
<dbReference type="InterPro" id="IPR058031">
    <property type="entry name" value="AAA_lid_NorR"/>
</dbReference>
<dbReference type="InterPro" id="IPR002197">
    <property type="entry name" value="HTH_Fis"/>
</dbReference>
<dbReference type="PANTHER" id="PTHR32071:SF113">
    <property type="entry name" value="ALGINATE BIOSYNTHESIS TRANSCRIPTIONAL REGULATORY PROTEIN ALGB"/>
    <property type="match status" value="1"/>
</dbReference>
<keyword evidence="2" id="KW-0067">ATP-binding</keyword>
<evidence type="ECO:0000313" key="7">
    <source>
        <dbReference type="EMBL" id="EKC73255.1"/>
    </source>
</evidence>
<evidence type="ECO:0000256" key="2">
    <source>
        <dbReference type="ARBA" id="ARBA00022840"/>
    </source>
</evidence>
<evidence type="ECO:0000256" key="3">
    <source>
        <dbReference type="ARBA" id="ARBA00023015"/>
    </source>
</evidence>
<feature type="domain" description="DNA binding HTH" evidence="5">
    <location>
        <begin position="48"/>
        <end position="89"/>
    </location>
</feature>
<dbReference type="SUPFAM" id="SSF46689">
    <property type="entry name" value="Homeodomain-like"/>
    <property type="match status" value="1"/>
</dbReference>